<dbReference type="PANTHER" id="PTHR11808">
    <property type="entry name" value="TRANS-SULFURATION ENZYME FAMILY MEMBER"/>
    <property type="match status" value="1"/>
</dbReference>
<dbReference type="SUPFAM" id="SSF53383">
    <property type="entry name" value="PLP-dependent transferases"/>
    <property type="match status" value="1"/>
</dbReference>
<evidence type="ECO:0000256" key="2">
    <source>
        <dbReference type="ARBA" id="ARBA00022898"/>
    </source>
</evidence>
<feature type="non-terminal residue" evidence="3">
    <location>
        <position position="1"/>
    </location>
</feature>
<dbReference type="EMBL" id="UINC01079175">
    <property type="protein sequence ID" value="SVC20926.1"/>
    <property type="molecule type" value="Genomic_DNA"/>
</dbReference>
<dbReference type="Gene3D" id="3.90.1150.10">
    <property type="entry name" value="Aspartate Aminotransferase, domain 1"/>
    <property type="match status" value="1"/>
</dbReference>
<evidence type="ECO:0000256" key="1">
    <source>
        <dbReference type="ARBA" id="ARBA00001933"/>
    </source>
</evidence>
<dbReference type="Gene3D" id="3.40.640.10">
    <property type="entry name" value="Type I PLP-dependent aspartate aminotransferase-like (Major domain)"/>
    <property type="match status" value="1"/>
</dbReference>
<protein>
    <recommendedName>
        <fullName evidence="4">Cystathionine gamma-synthase</fullName>
    </recommendedName>
</protein>
<proteinExistence type="predicted"/>
<dbReference type="GO" id="GO:0016846">
    <property type="term" value="F:carbon-sulfur lyase activity"/>
    <property type="evidence" value="ECO:0007669"/>
    <property type="project" value="TreeGrafter"/>
</dbReference>
<sequence>KDSYGGTNLLFTDYLPKYGVVTKLCDTDDHEEIESEIRKGCDLLYLETPTNPTLKIVDIERLSQVAHEVGAVVVVDNTFATPINQKPLELGADLVVHSATKFLGGHADALGGVVVGSKTIVEKIFRFKEITGGSLHPEAAYLLIRGIKTLGLRIAHQNESAMLIAKFLKDHPTVEEVFYPGLACHKQHSIATKQMKGFGGILSFKLKGGFNAVEAFLPKLRYVNLAANLGSVETVAGTPATTSHVECTPDERKAMGIPEGLIRYSVGIEEVRDLIGDLGESLADL</sequence>
<dbReference type="GO" id="GO:0005737">
    <property type="term" value="C:cytoplasm"/>
    <property type="evidence" value="ECO:0007669"/>
    <property type="project" value="TreeGrafter"/>
</dbReference>
<dbReference type="InterPro" id="IPR000277">
    <property type="entry name" value="Cys/Met-Metab_PyrdxlP-dep_enz"/>
</dbReference>
<dbReference type="AlphaFoldDB" id="A0A382KAA8"/>
<name>A0A382KAA8_9ZZZZ</name>
<accession>A0A382KAA8</accession>
<keyword evidence="2" id="KW-0663">Pyridoxal phosphate</keyword>
<dbReference type="GO" id="GO:0030170">
    <property type="term" value="F:pyridoxal phosphate binding"/>
    <property type="evidence" value="ECO:0007669"/>
    <property type="project" value="InterPro"/>
</dbReference>
<evidence type="ECO:0000313" key="3">
    <source>
        <dbReference type="EMBL" id="SVC20926.1"/>
    </source>
</evidence>
<organism evidence="3">
    <name type="scientific">marine metagenome</name>
    <dbReference type="NCBI Taxonomy" id="408172"/>
    <lineage>
        <taxon>unclassified sequences</taxon>
        <taxon>metagenomes</taxon>
        <taxon>ecological metagenomes</taxon>
    </lineage>
</organism>
<dbReference type="Pfam" id="PF01053">
    <property type="entry name" value="Cys_Met_Meta_PP"/>
    <property type="match status" value="1"/>
</dbReference>
<dbReference type="GO" id="GO:0019346">
    <property type="term" value="P:transsulfuration"/>
    <property type="evidence" value="ECO:0007669"/>
    <property type="project" value="InterPro"/>
</dbReference>
<gene>
    <name evidence="3" type="ORF">METZ01_LOCUS273780</name>
</gene>
<comment type="cofactor">
    <cofactor evidence="1">
        <name>pyridoxal 5'-phosphate</name>
        <dbReference type="ChEBI" id="CHEBI:597326"/>
    </cofactor>
</comment>
<dbReference type="InterPro" id="IPR015421">
    <property type="entry name" value="PyrdxlP-dep_Trfase_major"/>
</dbReference>
<reference evidence="3" key="1">
    <citation type="submission" date="2018-05" db="EMBL/GenBank/DDBJ databases">
        <authorList>
            <person name="Lanie J.A."/>
            <person name="Ng W.-L."/>
            <person name="Kazmierczak K.M."/>
            <person name="Andrzejewski T.M."/>
            <person name="Davidsen T.M."/>
            <person name="Wayne K.J."/>
            <person name="Tettelin H."/>
            <person name="Glass J.I."/>
            <person name="Rusch D."/>
            <person name="Podicherti R."/>
            <person name="Tsui H.-C.T."/>
            <person name="Winkler M.E."/>
        </authorList>
    </citation>
    <scope>NUCLEOTIDE SEQUENCE</scope>
</reference>
<dbReference type="InterPro" id="IPR015422">
    <property type="entry name" value="PyrdxlP-dep_Trfase_small"/>
</dbReference>
<evidence type="ECO:0008006" key="4">
    <source>
        <dbReference type="Google" id="ProtNLM"/>
    </source>
</evidence>
<dbReference type="CDD" id="cd00614">
    <property type="entry name" value="CGS_like"/>
    <property type="match status" value="1"/>
</dbReference>
<dbReference type="InterPro" id="IPR015424">
    <property type="entry name" value="PyrdxlP-dep_Trfase"/>
</dbReference>